<organism evidence="2 3">
    <name type="scientific">Microlunatus ginsengisoli</name>
    <dbReference type="NCBI Taxonomy" id="363863"/>
    <lineage>
        <taxon>Bacteria</taxon>
        <taxon>Bacillati</taxon>
        <taxon>Actinomycetota</taxon>
        <taxon>Actinomycetes</taxon>
        <taxon>Propionibacteriales</taxon>
        <taxon>Propionibacteriaceae</taxon>
        <taxon>Microlunatus</taxon>
    </lineage>
</organism>
<evidence type="ECO:0000313" key="3">
    <source>
        <dbReference type="Proteomes" id="UP001501490"/>
    </source>
</evidence>
<gene>
    <name evidence="2" type="ORF">GCM10022236_26490</name>
</gene>
<protein>
    <recommendedName>
        <fullName evidence="4">DUF2970 domain-containing protein</fullName>
    </recommendedName>
</protein>
<dbReference type="RefSeq" id="WP_344805216.1">
    <property type="nucleotide sequence ID" value="NZ_BAABAB010000017.1"/>
</dbReference>
<proteinExistence type="predicted"/>
<feature type="transmembrane region" description="Helical" evidence="1">
    <location>
        <begin position="34"/>
        <end position="55"/>
    </location>
</feature>
<name>A0ABP7A1F4_9ACTN</name>
<accession>A0ABP7A1F4</accession>
<evidence type="ECO:0008006" key="4">
    <source>
        <dbReference type="Google" id="ProtNLM"/>
    </source>
</evidence>
<evidence type="ECO:0000256" key="1">
    <source>
        <dbReference type="SAM" id="Phobius"/>
    </source>
</evidence>
<sequence>MTLKQLGTYLIGTLLFVRHHERDERGLTQSTENAILLAGAVTVALAVITAITAYVKSHMP</sequence>
<keyword evidence="1" id="KW-0812">Transmembrane</keyword>
<dbReference type="Proteomes" id="UP001501490">
    <property type="component" value="Unassembled WGS sequence"/>
</dbReference>
<evidence type="ECO:0000313" key="2">
    <source>
        <dbReference type="EMBL" id="GAA3622799.1"/>
    </source>
</evidence>
<reference evidence="3" key="1">
    <citation type="journal article" date="2019" name="Int. J. Syst. Evol. Microbiol.">
        <title>The Global Catalogue of Microorganisms (GCM) 10K type strain sequencing project: providing services to taxonomists for standard genome sequencing and annotation.</title>
        <authorList>
            <consortium name="The Broad Institute Genomics Platform"/>
            <consortium name="The Broad Institute Genome Sequencing Center for Infectious Disease"/>
            <person name="Wu L."/>
            <person name="Ma J."/>
        </authorList>
    </citation>
    <scope>NUCLEOTIDE SEQUENCE [LARGE SCALE GENOMIC DNA]</scope>
    <source>
        <strain evidence="3">JCM 16929</strain>
    </source>
</reference>
<keyword evidence="3" id="KW-1185">Reference proteome</keyword>
<keyword evidence="1" id="KW-0472">Membrane</keyword>
<dbReference type="EMBL" id="BAABAB010000017">
    <property type="protein sequence ID" value="GAA3622799.1"/>
    <property type="molecule type" value="Genomic_DNA"/>
</dbReference>
<comment type="caution">
    <text evidence="2">The sequence shown here is derived from an EMBL/GenBank/DDBJ whole genome shotgun (WGS) entry which is preliminary data.</text>
</comment>
<keyword evidence="1" id="KW-1133">Transmembrane helix</keyword>